<feature type="compositionally biased region" description="Basic residues" evidence="1">
    <location>
        <begin position="57"/>
        <end position="71"/>
    </location>
</feature>
<evidence type="ECO:0000313" key="3">
    <source>
        <dbReference type="Proteomes" id="UP000683000"/>
    </source>
</evidence>
<proteinExistence type="predicted"/>
<evidence type="ECO:0000313" key="2">
    <source>
        <dbReference type="EMBL" id="KAG6379751.1"/>
    </source>
</evidence>
<evidence type="ECO:0000256" key="1">
    <source>
        <dbReference type="SAM" id="MobiDB-lite"/>
    </source>
</evidence>
<feature type="compositionally biased region" description="Low complexity" evidence="1">
    <location>
        <begin position="113"/>
        <end position="131"/>
    </location>
</feature>
<feature type="region of interest" description="Disordered" evidence="1">
    <location>
        <begin position="228"/>
        <end position="284"/>
    </location>
</feature>
<protein>
    <submittedName>
        <fullName evidence="2">Uncharacterized protein</fullName>
    </submittedName>
</protein>
<dbReference type="Proteomes" id="UP000683000">
    <property type="component" value="Unassembled WGS sequence"/>
</dbReference>
<accession>A0A8I2YWI0</accession>
<sequence>MNMPRRATASDGDDTDNNGRRRQPFRPLQSSCSPSQPTLKSTPPCEVILTPRATPKPLKRKASSRLKRLAAKVKCEPPEIDFSKVRPPSPSDDPLLLSGTRSTRSPPLRARFTPAFSSSPPNSTSTGPPVSFAARLSGARISSSATTGSPDTLHALPIFNAPRAFEETSSAWSDSDDDGFNLTGEYTGKFKILKVPTKADSPTNEHMESWGRPVSPFPFSAIMERSLPLSEAAEDDGGREDVFESMVPCEDVWEAATEPPTSDVEPSPPPSTSEDEFADLDKDFPVFDVDTEFAQVRPLVEPQKGVADSDQTILEEQEEEAQIDRELSVAIDDGPDTLPKADQPIEPTDDDSSGEEDVVEGEGIIKITSEDPKAAARAAAILRMVDVYSHARRTMLINPL</sequence>
<reference evidence="2" key="1">
    <citation type="submission" date="2021-03" db="EMBL/GenBank/DDBJ databases">
        <title>Evolutionary innovations through gain and loss of genes in the ectomycorrhizal Boletales.</title>
        <authorList>
            <person name="Wu G."/>
            <person name="Miyauchi S."/>
            <person name="Morin E."/>
            <person name="Yang Z.-L."/>
            <person name="Xu J."/>
            <person name="Martin F.M."/>
        </authorList>
    </citation>
    <scope>NUCLEOTIDE SEQUENCE</scope>
    <source>
        <strain evidence="2">BR01</strain>
    </source>
</reference>
<dbReference type="EMBL" id="JAGFBS010000004">
    <property type="protein sequence ID" value="KAG6379751.1"/>
    <property type="molecule type" value="Genomic_DNA"/>
</dbReference>
<organism evidence="2 3">
    <name type="scientific">Boletus reticuloceps</name>
    <dbReference type="NCBI Taxonomy" id="495285"/>
    <lineage>
        <taxon>Eukaryota</taxon>
        <taxon>Fungi</taxon>
        <taxon>Dikarya</taxon>
        <taxon>Basidiomycota</taxon>
        <taxon>Agaricomycotina</taxon>
        <taxon>Agaricomycetes</taxon>
        <taxon>Agaricomycetidae</taxon>
        <taxon>Boletales</taxon>
        <taxon>Boletineae</taxon>
        <taxon>Boletaceae</taxon>
        <taxon>Boletoideae</taxon>
        <taxon>Boletus</taxon>
    </lineage>
</organism>
<name>A0A8I2YWI0_9AGAM</name>
<feature type="region of interest" description="Disordered" evidence="1">
    <location>
        <begin position="327"/>
        <end position="359"/>
    </location>
</feature>
<feature type="compositionally biased region" description="Basic and acidic residues" evidence="1">
    <location>
        <begin position="73"/>
        <end position="84"/>
    </location>
</feature>
<keyword evidence="3" id="KW-1185">Reference proteome</keyword>
<comment type="caution">
    <text evidence="2">The sequence shown here is derived from an EMBL/GenBank/DDBJ whole genome shotgun (WGS) entry which is preliminary data.</text>
</comment>
<feature type="compositionally biased region" description="Polar residues" evidence="1">
    <location>
        <begin position="28"/>
        <end position="41"/>
    </location>
</feature>
<dbReference type="AlphaFoldDB" id="A0A8I2YWI0"/>
<feature type="compositionally biased region" description="Acidic residues" evidence="1">
    <location>
        <begin position="347"/>
        <end position="359"/>
    </location>
</feature>
<dbReference type="OrthoDB" id="3258279at2759"/>
<feature type="region of interest" description="Disordered" evidence="1">
    <location>
        <begin position="1"/>
        <end position="131"/>
    </location>
</feature>
<gene>
    <name evidence="2" type="ORF">JVT61DRAFT_10287</name>
</gene>